<proteinExistence type="predicted"/>
<name>A0A8X6XEQ7_9ARAC</name>
<protein>
    <submittedName>
        <fullName evidence="2">Uncharacterized protein</fullName>
    </submittedName>
</protein>
<sequence length="77" mass="8673">MKINDSVPAQVESVRISSRAPPQNSLEQTESTTRYDRRVRFRLSISSRQPPSTDSEGERCGNSAHASHTKPRHLKVL</sequence>
<keyword evidence="3" id="KW-1185">Reference proteome</keyword>
<reference evidence="2" key="1">
    <citation type="submission" date="2020-08" db="EMBL/GenBank/DDBJ databases">
        <title>Multicomponent nature underlies the extraordinary mechanical properties of spider dragline silk.</title>
        <authorList>
            <person name="Kono N."/>
            <person name="Nakamura H."/>
            <person name="Mori M."/>
            <person name="Yoshida Y."/>
            <person name="Ohtoshi R."/>
            <person name="Malay A.D."/>
            <person name="Moran D.A.P."/>
            <person name="Tomita M."/>
            <person name="Numata K."/>
            <person name="Arakawa K."/>
        </authorList>
    </citation>
    <scope>NUCLEOTIDE SEQUENCE</scope>
</reference>
<dbReference type="EMBL" id="BMAV01008234">
    <property type="protein sequence ID" value="GFY51651.1"/>
    <property type="molecule type" value="Genomic_DNA"/>
</dbReference>
<feature type="compositionally biased region" description="Polar residues" evidence="1">
    <location>
        <begin position="20"/>
        <end position="32"/>
    </location>
</feature>
<organism evidence="2 3">
    <name type="scientific">Trichonephila inaurata madagascariensis</name>
    <dbReference type="NCBI Taxonomy" id="2747483"/>
    <lineage>
        <taxon>Eukaryota</taxon>
        <taxon>Metazoa</taxon>
        <taxon>Ecdysozoa</taxon>
        <taxon>Arthropoda</taxon>
        <taxon>Chelicerata</taxon>
        <taxon>Arachnida</taxon>
        <taxon>Araneae</taxon>
        <taxon>Araneomorphae</taxon>
        <taxon>Entelegynae</taxon>
        <taxon>Araneoidea</taxon>
        <taxon>Nephilidae</taxon>
        <taxon>Trichonephila</taxon>
        <taxon>Trichonephila inaurata</taxon>
    </lineage>
</organism>
<feature type="compositionally biased region" description="Basic residues" evidence="1">
    <location>
        <begin position="67"/>
        <end position="77"/>
    </location>
</feature>
<gene>
    <name evidence="2" type="ORF">TNIN_174971</name>
</gene>
<dbReference type="AlphaFoldDB" id="A0A8X6XEQ7"/>
<dbReference type="Proteomes" id="UP000886998">
    <property type="component" value="Unassembled WGS sequence"/>
</dbReference>
<evidence type="ECO:0000313" key="2">
    <source>
        <dbReference type="EMBL" id="GFY51651.1"/>
    </source>
</evidence>
<comment type="caution">
    <text evidence="2">The sequence shown here is derived from an EMBL/GenBank/DDBJ whole genome shotgun (WGS) entry which is preliminary data.</text>
</comment>
<feature type="compositionally biased region" description="Polar residues" evidence="1">
    <location>
        <begin position="44"/>
        <end position="54"/>
    </location>
</feature>
<feature type="region of interest" description="Disordered" evidence="1">
    <location>
        <begin position="1"/>
        <end position="77"/>
    </location>
</feature>
<evidence type="ECO:0000313" key="3">
    <source>
        <dbReference type="Proteomes" id="UP000886998"/>
    </source>
</evidence>
<evidence type="ECO:0000256" key="1">
    <source>
        <dbReference type="SAM" id="MobiDB-lite"/>
    </source>
</evidence>
<accession>A0A8X6XEQ7</accession>